<protein>
    <recommendedName>
        <fullName evidence="5">Flagellar protein FliT</fullName>
    </recommendedName>
</protein>
<dbReference type="InterPro" id="IPR008622">
    <property type="entry name" value="FliT"/>
</dbReference>
<evidence type="ECO:0000313" key="7">
    <source>
        <dbReference type="Proteomes" id="UP000238169"/>
    </source>
</evidence>
<name>A0A2U3IBE3_9BURK</name>
<keyword evidence="4" id="KW-0143">Chaperone</keyword>
<evidence type="ECO:0000256" key="2">
    <source>
        <dbReference type="ARBA" id="ARBA00022490"/>
    </source>
</evidence>
<evidence type="ECO:0000256" key="5">
    <source>
        <dbReference type="ARBA" id="ARBA00093797"/>
    </source>
</evidence>
<sequence length="99" mass="10795">MNQQEVIENAWSLSEAIEEAVSNGDWARAAELDEARAPFVMALQGEQTADALAIIRKIQASIQSVAARVQTAQTTLAATYRRSMDGAKAASRYHQAARF</sequence>
<accession>A0A2U3IBE3</accession>
<dbReference type="OrthoDB" id="9009188at2"/>
<keyword evidence="2" id="KW-0963">Cytoplasm</keyword>
<dbReference type="AlphaFoldDB" id="A0A2U3IBE3"/>
<dbReference type="Proteomes" id="UP000238169">
    <property type="component" value="Unassembled WGS sequence"/>
</dbReference>
<dbReference type="Pfam" id="PF05400">
    <property type="entry name" value="FliT"/>
    <property type="match status" value="1"/>
</dbReference>
<reference evidence="7" key="1">
    <citation type="submission" date="2018-01" db="EMBL/GenBank/DDBJ databases">
        <authorList>
            <person name="Peeters C."/>
        </authorList>
    </citation>
    <scope>NUCLEOTIDE SEQUENCE [LARGE SCALE GENOMIC DNA]</scope>
</reference>
<dbReference type="RefSeq" id="WP_106857015.1">
    <property type="nucleotide sequence ID" value="NZ_OGTP01000020.1"/>
</dbReference>
<gene>
    <name evidence="6" type="ORF">NOV72_04711</name>
</gene>
<evidence type="ECO:0000256" key="3">
    <source>
        <dbReference type="ARBA" id="ARBA00022795"/>
    </source>
</evidence>
<organism evidence="6 7">
    <name type="scientific">Caballeronia novacaledonica</name>
    <dbReference type="NCBI Taxonomy" id="1544861"/>
    <lineage>
        <taxon>Bacteria</taxon>
        <taxon>Pseudomonadati</taxon>
        <taxon>Pseudomonadota</taxon>
        <taxon>Betaproteobacteria</taxon>
        <taxon>Burkholderiales</taxon>
        <taxon>Burkholderiaceae</taxon>
        <taxon>Caballeronia</taxon>
    </lineage>
</organism>
<evidence type="ECO:0000256" key="1">
    <source>
        <dbReference type="ARBA" id="ARBA00004514"/>
    </source>
</evidence>
<evidence type="ECO:0000313" key="6">
    <source>
        <dbReference type="EMBL" id="SPB17508.1"/>
    </source>
</evidence>
<dbReference type="EMBL" id="OGTP01000020">
    <property type="protein sequence ID" value="SPB17508.1"/>
    <property type="molecule type" value="Genomic_DNA"/>
</dbReference>
<dbReference type="GO" id="GO:0044781">
    <property type="term" value="P:bacterial-type flagellum organization"/>
    <property type="evidence" value="ECO:0007669"/>
    <property type="project" value="UniProtKB-KW"/>
</dbReference>
<comment type="subcellular location">
    <subcellularLocation>
        <location evidence="1">Cytoplasm</location>
        <location evidence="1">Cytosol</location>
    </subcellularLocation>
</comment>
<proteinExistence type="predicted"/>
<keyword evidence="7" id="KW-1185">Reference proteome</keyword>
<evidence type="ECO:0000256" key="4">
    <source>
        <dbReference type="ARBA" id="ARBA00023186"/>
    </source>
</evidence>
<keyword evidence="3" id="KW-1005">Bacterial flagellum biogenesis</keyword>